<dbReference type="RefSeq" id="WP_358477453.1">
    <property type="nucleotide sequence ID" value="NZ_JBEZAE010000037.1"/>
</dbReference>
<feature type="transmembrane region" description="Helical" evidence="7">
    <location>
        <begin position="41"/>
        <end position="64"/>
    </location>
</feature>
<dbReference type="PANTHER" id="PTHR33508">
    <property type="entry name" value="UPF0056 MEMBRANE PROTEIN YHCE"/>
    <property type="match status" value="1"/>
</dbReference>
<evidence type="ECO:0000256" key="1">
    <source>
        <dbReference type="ARBA" id="ARBA00004651"/>
    </source>
</evidence>
<feature type="transmembrane region" description="Helical" evidence="7">
    <location>
        <begin position="178"/>
        <end position="198"/>
    </location>
</feature>
<comment type="similarity">
    <text evidence="2 7">Belongs to the UPF0056 (MarC) family.</text>
</comment>
<evidence type="ECO:0000256" key="5">
    <source>
        <dbReference type="ARBA" id="ARBA00022989"/>
    </source>
</evidence>
<organism evidence="8 9">
    <name type="scientific">Streptomyces narbonensis</name>
    <dbReference type="NCBI Taxonomy" id="67333"/>
    <lineage>
        <taxon>Bacteria</taxon>
        <taxon>Bacillati</taxon>
        <taxon>Actinomycetota</taxon>
        <taxon>Actinomycetes</taxon>
        <taxon>Kitasatosporales</taxon>
        <taxon>Streptomycetaceae</taxon>
        <taxon>Streptomyces</taxon>
    </lineage>
</organism>
<keyword evidence="3" id="KW-1003">Cell membrane</keyword>
<reference evidence="8 9" key="1">
    <citation type="submission" date="2024-06" db="EMBL/GenBank/DDBJ databases">
        <title>The Natural Products Discovery Center: Release of the First 8490 Sequenced Strains for Exploring Actinobacteria Biosynthetic Diversity.</title>
        <authorList>
            <person name="Kalkreuter E."/>
            <person name="Kautsar S.A."/>
            <person name="Yang D."/>
            <person name="Bader C.D."/>
            <person name="Teijaro C.N."/>
            <person name="Fluegel L."/>
            <person name="Davis C.M."/>
            <person name="Simpson J.R."/>
            <person name="Lauterbach L."/>
            <person name="Steele A.D."/>
            <person name="Gui C."/>
            <person name="Meng S."/>
            <person name="Li G."/>
            <person name="Viehrig K."/>
            <person name="Ye F."/>
            <person name="Su P."/>
            <person name="Kiefer A.F."/>
            <person name="Nichols A."/>
            <person name="Cepeda A.J."/>
            <person name="Yan W."/>
            <person name="Fan B."/>
            <person name="Jiang Y."/>
            <person name="Adhikari A."/>
            <person name="Zheng C.-J."/>
            <person name="Schuster L."/>
            <person name="Cowan T.M."/>
            <person name="Smanski M.J."/>
            <person name="Chevrette M.G."/>
            <person name="De Carvalho L.P.S."/>
            <person name="Shen B."/>
        </authorList>
    </citation>
    <scope>NUCLEOTIDE SEQUENCE [LARGE SCALE GENOMIC DNA]</scope>
    <source>
        <strain evidence="8 9">NPDC045974</strain>
    </source>
</reference>
<feature type="transmembrane region" description="Helical" evidence="7">
    <location>
        <begin position="115"/>
        <end position="134"/>
    </location>
</feature>
<dbReference type="Proteomes" id="UP001551329">
    <property type="component" value="Unassembled WGS sequence"/>
</dbReference>
<comment type="caution">
    <text evidence="8">The sequence shown here is derived from an EMBL/GenBank/DDBJ whole genome shotgun (WGS) entry which is preliminary data.</text>
</comment>
<evidence type="ECO:0000256" key="3">
    <source>
        <dbReference type="ARBA" id="ARBA00022475"/>
    </source>
</evidence>
<gene>
    <name evidence="8" type="ORF">AB0A88_35365</name>
</gene>
<dbReference type="EMBL" id="JBEZAE010000037">
    <property type="protein sequence ID" value="MEU7075368.1"/>
    <property type="molecule type" value="Genomic_DNA"/>
</dbReference>
<keyword evidence="6 7" id="KW-0472">Membrane</keyword>
<name>A0ABV3CLL4_9ACTN</name>
<evidence type="ECO:0000313" key="9">
    <source>
        <dbReference type="Proteomes" id="UP001551329"/>
    </source>
</evidence>
<evidence type="ECO:0000313" key="8">
    <source>
        <dbReference type="EMBL" id="MEU7075368.1"/>
    </source>
</evidence>
<comment type="subcellular location">
    <subcellularLocation>
        <location evidence="1 7">Cell membrane</location>
        <topology evidence="1 7">Multi-pass membrane protein</topology>
    </subcellularLocation>
</comment>
<accession>A0ABV3CLL4</accession>
<feature type="transmembrane region" description="Helical" evidence="7">
    <location>
        <begin position="76"/>
        <end position="95"/>
    </location>
</feature>
<evidence type="ECO:0000256" key="4">
    <source>
        <dbReference type="ARBA" id="ARBA00022692"/>
    </source>
</evidence>
<evidence type="ECO:0000256" key="2">
    <source>
        <dbReference type="ARBA" id="ARBA00009784"/>
    </source>
</evidence>
<feature type="transmembrane region" description="Helical" evidence="7">
    <location>
        <begin position="6"/>
        <end position="29"/>
    </location>
</feature>
<dbReference type="Pfam" id="PF01914">
    <property type="entry name" value="MarC"/>
    <property type="match status" value="1"/>
</dbReference>
<protein>
    <recommendedName>
        <fullName evidence="7">UPF0056 membrane protein</fullName>
    </recommendedName>
</protein>
<keyword evidence="4 7" id="KW-0812">Transmembrane</keyword>
<sequence length="211" mass="22227">MDVFSFSAAFITFFSVVGPPKVLLAFAGLAQTHPVAQLRTIAMISSGAAVLVGLVIGITAPWILDLFHISTPALQLAGGVIFFLYAVGLVLGLHLGSDGPHQDSPDLVSGVRELLMPYVVSPLAMTAVLVEAAARDSFSWRSTVVGAYVSVIALDLVCILLLARLLRRAQRTTIELLGRLLGLLLAAVGVDLVLDGLYDLGVSGLGERHMP</sequence>
<dbReference type="PANTHER" id="PTHR33508:SF1">
    <property type="entry name" value="UPF0056 MEMBRANE PROTEIN YHCE"/>
    <property type="match status" value="1"/>
</dbReference>
<evidence type="ECO:0000256" key="6">
    <source>
        <dbReference type="ARBA" id="ARBA00023136"/>
    </source>
</evidence>
<keyword evidence="5 7" id="KW-1133">Transmembrane helix</keyword>
<evidence type="ECO:0000256" key="7">
    <source>
        <dbReference type="RuleBase" id="RU362048"/>
    </source>
</evidence>
<proteinExistence type="inferred from homology"/>
<keyword evidence="9" id="KW-1185">Reference proteome</keyword>
<feature type="transmembrane region" description="Helical" evidence="7">
    <location>
        <begin position="146"/>
        <end position="166"/>
    </location>
</feature>
<dbReference type="InterPro" id="IPR002771">
    <property type="entry name" value="Multi_antbiot-R_MarC"/>
</dbReference>